<organism evidence="13 14">
    <name type="scientific">Hyaloscypha variabilis (strain UAMH 11265 / GT02V1 / F)</name>
    <name type="common">Meliniomyces variabilis</name>
    <dbReference type="NCBI Taxonomy" id="1149755"/>
    <lineage>
        <taxon>Eukaryota</taxon>
        <taxon>Fungi</taxon>
        <taxon>Dikarya</taxon>
        <taxon>Ascomycota</taxon>
        <taxon>Pezizomycotina</taxon>
        <taxon>Leotiomycetes</taxon>
        <taxon>Helotiales</taxon>
        <taxon>Hyaloscyphaceae</taxon>
        <taxon>Hyaloscypha</taxon>
        <taxon>Hyaloscypha variabilis</taxon>
    </lineage>
</organism>
<evidence type="ECO:0000256" key="11">
    <source>
        <dbReference type="PROSITE-ProRule" id="PRU00221"/>
    </source>
</evidence>
<keyword evidence="10" id="KW-0539">Nucleus</keyword>
<dbReference type="AlphaFoldDB" id="A0A2J6S9E8"/>
<dbReference type="SUPFAM" id="SSF50978">
    <property type="entry name" value="WD40 repeat-like"/>
    <property type="match status" value="1"/>
</dbReference>
<sequence>MAPVQEDPAKKEEPSLAKKEEDDDPLDDLSDAFQLLNHGHKDMIATSAFNYYGDRFASGSVDGKIKVYNKNNAGNWVLCDTWGAHNAEVYEIQWLHPQLHPNLIASVGADGRFRLWVEDPTIAPNKGRRFNSHSNKPVWELRAPSRAPFLSFSMTFNTETRHTYLAVINRNAQLSVYENDQPENLENWTEMDKVNVCDKPARGEEVSFKVQFDPNLEPCYNALRLGVPRDSLAVVVASMNRASLWRTKEISHSVTLGSSTSKEFYLACRFEGHRTLVRDIAWAPGNIRGYDIVATACKDGFVRVFKIETPGKAGEQPRSKDYAKLPEKVVVHQSSAENGGRNTPSGIGAGLANARPGPSGSRAPENGKEGEVLHVVTEVSKMPANRVPWKVGFDHDGQVLGSTGDDGKLALWRREPSGVWSKSSELAMAMSVSS</sequence>
<dbReference type="Pfam" id="PF00400">
    <property type="entry name" value="WD40"/>
    <property type="match status" value="2"/>
</dbReference>
<dbReference type="GO" id="GO:0005198">
    <property type="term" value="F:structural molecule activity"/>
    <property type="evidence" value="ECO:0007669"/>
    <property type="project" value="InterPro"/>
</dbReference>
<dbReference type="Gene3D" id="2.130.10.10">
    <property type="entry name" value="YVTN repeat-like/Quinoprotein amine dehydrogenase"/>
    <property type="match status" value="1"/>
</dbReference>
<evidence type="ECO:0000256" key="2">
    <source>
        <dbReference type="ARBA" id="ARBA00010102"/>
    </source>
</evidence>
<keyword evidence="14" id="KW-1185">Reference proteome</keyword>
<evidence type="ECO:0000256" key="4">
    <source>
        <dbReference type="ARBA" id="ARBA00022574"/>
    </source>
</evidence>
<dbReference type="PANTHER" id="PTHR11024:SF3">
    <property type="entry name" value="NUCLEOPORIN SEH1"/>
    <property type="match status" value="1"/>
</dbReference>
<evidence type="ECO:0000256" key="9">
    <source>
        <dbReference type="ARBA" id="ARBA00023132"/>
    </source>
</evidence>
<evidence type="ECO:0000256" key="3">
    <source>
        <dbReference type="ARBA" id="ARBA00022448"/>
    </source>
</evidence>
<keyword evidence="4 11" id="KW-0853">WD repeat</keyword>
<dbReference type="InterPro" id="IPR037363">
    <property type="entry name" value="Sec13/Seh1_fam"/>
</dbReference>
<evidence type="ECO:0000256" key="10">
    <source>
        <dbReference type="ARBA" id="ARBA00023242"/>
    </source>
</evidence>
<protein>
    <submittedName>
        <fullName evidence="13">WD40 repeat-like protein</fullName>
    </submittedName>
</protein>
<keyword evidence="6" id="KW-0509">mRNA transport</keyword>
<comment type="similarity">
    <text evidence="2">Belongs to the WD repeat SEC13 family.</text>
</comment>
<feature type="region of interest" description="Disordered" evidence="12">
    <location>
        <begin position="331"/>
        <end position="368"/>
    </location>
</feature>
<feature type="compositionally biased region" description="Basic and acidic residues" evidence="12">
    <location>
        <begin position="7"/>
        <end position="20"/>
    </location>
</feature>
<comment type="subcellular location">
    <subcellularLocation>
        <location evidence="1">Nucleus</location>
        <location evidence="1">Nuclear pore complex</location>
    </subcellularLocation>
</comment>
<gene>
    <name evidence="13" type="ORF">L207DRAFT_416194</name>
</gene>
<feature type="repeat" description="WD" evidence="11">
    <location>
        <begin position="37"/>
        <end position="69"/>
    </location>
</feature>
<dbReference type="Proteomes" id="UP000235786">
    <property type="component" value="Unassembled WGS sequence"/>
</dbReference>
<dbReference type="GO" id="GO:0031080">
    <property type="term" value="C:nuclear pore outer ring"/>
    <property type="evidence" value="ECO:0007669"/>
    <property type="project" value="TreeGrafter"/>
</dbReference>
<evidence type="ECO:0000256" key="6">
    <source>
        <dbReference type="ARBA" id="ARBA00022816"/>
    </source>
</evidence>
<dbReference type="GO" id="GO:0035859">
    <property type="term" value="C:Seh1-associated complex"/>
    <property type="evidence" value="ECO:0007669"/>
    <property type="project" value="TreeGrafter"/>
</dbReference>
<keyword evidence="9" id="KW-0906">Nuclear pore complex</keyword>
<name>A0A2J6S9E8_HYAVF</name>
<accession>A0A2J6S9E8</accession>
<proteinExistence type="inferred from homology"/>
<keyword evidence="3" id="KW-0813">Transport</keyword>
<evidence type="ECO:0000256" key="8">
    <source>
        <dbReference type="ARBA" id="ARBA00023010"/>
    </source>
</evidence>
<dbReference type="PANTHER" id="PTHR11024">
    <property type="entry name" value="NUCLEAR PORE COMPLEX PROTEIN SEC13 / SEH1 FAMILY MEMBER"/>
    <property type="match status" value="1"/>
</dbReference>
<dbReference type="GO" id="GO:0015031">
    <property type="term" value="P:protein transport"/>
    <property type="evidence" value="ECO:0007669"/>
    <property type="project" value="UniProtKB-KW"/>
</dbReference>
<keyword evidence="7" id="KW-0653">Protein transport</keyword>
<feature type="compositionally biased region" description="Polar residues" evidence="12">
    <location>
        <begin position="332"/>
        <end position="345"/>
    </location>
</feature>
<feature type="region of interest" description="Disordered" evidence="12">
    <location>
        <begin position="1"/>
        <end position="29"/>
    </location>
</feature>
<evidence type="ECO:0000313" key="14">
    <source>
        <dbReference type="Proteomes" id="UP000235786"/>
    </source>
</evidence>
<dbReference type="GO" id="GO:0034198">
    <property type="term" value="P:cellular response to amino acid starvation"/>
    <property type="evidence" value="ECO:0007669"/>
    <property type="project" value="TreeGrafter"/>
</dbReference>
<keyword evidence="8" id="KW-0811">Translocation</keyword>
<evidence type="ECO:0000313" key="13">
    <source>
        <dbReference type="EMBL" id="PMD47392.1"/>
    </source>
</evidence>
<dbReference type="STRING" id="1149755.A0A2J6S9E8"/>
<dbReference type="OrthoDB" id="5566198at2759"/>
<dbReference type="SMART" id="SM00320">
    <property type="entry name" value="WD40"/>
    <property type="match status" value="4"/>
</dbReference>
<dbReference type="GO" id="GO:0051028">
    <property type="term" value="P:mRNA transport"/>
    <property type="evidence" value="ECO:0007669"/>
    <property type="project" value="UniProtKB-KW"/>
</dbReference>
<dbReference type="EMBL" id="KZ613938">
    <property type="protein sequence ID" value="PMD47392.1"/>
    <property type="molecule type" value="Genomic_DNA"/>
</dbReference>
<dbReference type="InterPro" id="IPR001680">
    <property type="entry name" value="WD40_rpt"/>
</dbReference>
<evidence type="ECO:0000256" key="5">
    <source>
        <dbReference type="ARBA" id="ARBA00022737"/>
    </source>
</evidence>
<dbReference type="GO" id="GO:1904263">
    <property type="term" value="P:positive regulation of TORC1 signaling"/>
    <property type="evidence" value="ECO:0007669"/>
    <property type="project" value="TreeGrafter"/>
</dbReference>
<evidence type="ECO:0000256" key="12">
    <source>
        <dbReference type="SAM" id="MobiDB-lite"/>
    </source>
</evidence>
<evidence type="ECO:0000256" key="1">
    <source>
        <dbReference type="ARBA" id="ARBA00004567"/>
    </source>
</evidence>
<dbReference type="InterPro" id="IPR036322">
    <property type="entry name" value="WD40_repeat_dom_sf"/>
</dbReference>
<dbReference type="PROSITE" id="PS50082">
    <property type="entry name" value="WD_REPEATS_2"/>
    <property type="match status" value="1"/>
</dbReference>
<dbReference type="InterPro" id="IPR015943">
    <property type="entry name" value="WD40/YVTN_repeat-like_dom_sf"/>
</dbReference>
<keyword evidence="5" id="KW-0677">Repeat</keyword>
<reference evidence="13 14" key="1">
    <citation type="submission" date="2016-04" db="EMBL/GenBank/DDBJ databases">
        <title>A degradative enzymes factory behind the ericoid mycorrhizal symbiosis.</title>
        <authorList>
            <consortium name="DOE Joint Genome Institute"/>
            <person name="Martino E."/>
            <person name="Morin E."/>
            <person name="Grelet G."/>
            <person name="Kuo A."/>
            <person name="Kohler A."/>
            <person name="Daghino S."/>
            <person name="Barry K."/>
            <person name="Choi C."/>
            <person name="Cichocki N."/>
            <person name="Clum A."/>
            <person name="Copeland A."/>
            <person name="Hainaut M."/>
            <person name="Haridas S."/>
            <person name="Labutti K."/>
            <person name="Lindquist E."/>
            <person name="Lipzen A."/>
            <person name="Khouja H.-R."/>
            <person name="Murat C."/>
            <person name="Ohm R."/>
            <person name="Olson A."/>
            <person name="Spatafora J."/>
            <person name="Veneault-Fourrey C."/>
            <person name="Henrissat B."/>
            <person name="Grigoriev I."/>
            <person name="Martin F."/>
            <person name="Perotto S."/>
        </authorList>
    </citation>
    <scope>NUCLEOTIDE SEQUENCE [LARGE SCALE GENOMIC DNA]</scope>
    <source>
        <strain evidence="13 14">F</strain>
    </source>
</reference>
<evidence type="ECO:0000256" key="7">
    <source>
        <dbReference type="ARBA" id="ARBA00022927"/>
    </source>
</evidence>